<evidence type="ECO:0000256" key="1">
    <source>
        <dbReference type="ARBA" id="ARBA00023015"/>
    </source>
</evidence>
<protein>
    <submittedName>
        <fullName evidence="5">LacI family transcriptional regulator</fullName>
    </submittedName>
</protein>
<keyword evidence="1" id="KW-0805">Transcription regulation</keyword>
<evidence type="ECO:0000256" key="2">
    <source>
        <dbReference type="ARBA" id="ARBA00023125"/>
    </source>
</evidence>
<dbReference type="SMART" id="SM00354">
    <property type="entry name" value="HTH_LACI"/>
    <property type="match status" value="1"/>
</dbReference>
<reference evidence="5 6" key="1">
    <citation type="submission" date="2019-03" db="EMBL/GenBank/DDBJ databases">
        <title>Genomic analyses of the natural microbiome of Caenorhabditis elegans.</title>
        <authorList>
            <person name="Samuel B."/>
        </authorList>
    </citation>
    <scope>NUCLEOTIDE SEQUENCE [LARGE SCALE GENOMIC DNA]</scope>
    <source>
        <strain evidence="5 6">JUb54</strain>
    </source>
</reference>
<dbReference type="InterPro" id="IPR028082">
    <property type="entry name" value="Peripla_BP_I"/>
</dbReference>
<evidence type="ECO:0000313" key="5">
    <source>
        <dbReference type="EMBL" id="TCQ74083.1"/>
    </source>
</evidence>
<dbReference type="GO" id="GO:0003677">
    <property type="term" value="F:DNA binding"/>
    <property type="evidence" value="ECO:0007669"/>
    <property type="project" value="UniProtKB-KW"/>
</dbReference>
<dbReference type="AlphaFoldDB" id="A0ABD7QK52"/>
<keyword evidence="3" id="KW-0804">Transcription</keyword>
<dbReference type="SUPFAM" id="SSF47413">
    <property type="entry name" value="lambda repressor-like DNA-binding domains"/>
    <property type="match status" value="1"/>
</dbReference>
<dbReference type="PROSITE" id="PS50932">
    <property type="entry name" value="HTH_LACI_2"/>
    <property type="match status" value="1"/>
</dbReference>
<evidence type="ECO:0000259" key="4">
    <source>
        <dbReference type="PROSITE" id="PS50932"/>
    </source>
</evidence>
<name>A0ABD7QK52_RAOOR</name>
<dbReference type="Gene3D" id="3.40.50.2300">
    <property type="match status" value="2"/>
</dbReference>
<gene>
    <name evidence="5" type="ORF">EC841_103263</name>
</gene>
<evidence type="ECO:0000313" key="6">
    <source>
        <dbReference type="Proteomes" id="UP000295263"/>
    </source>
</evidence>
<sequence>MADSGKTRPDPRSGEREGAVTSTMVARAANVSQSTVSLVLSGKSAGRVSAATRTLVEETARQLGYRPNVSAQTLRTGIVKTLAFAVPDLQQPFFGQVLYAAELFACRHGYNIILIDTLADADWAGRLLQMFNSHTIAGCIVYASDKETERRLAPMQNNVVYIEADDEALSGIDLNTAGVMKAVAEHLAALGHRRIGYLAARYPRALFQRRFDSFVQQLALVGIAFAPQRRQFSRFGVEEATACALQLLESDITAVVCDDDLLAGALYRAARKMGKSIPGDLSVIGFNDVEIARLLSPELTTIAIPAEEIGQRSVELLLAQLGPSHVRAKPAILDLHLRLRGSTGPLAK</sequence>
<keyword evidence="2" id="KW-0238">DNA-binding</keyword>
<comment type="caution">
    <text evidence="5">The sequence shown here is derived from an EMBL/GenBank/DDBJ whole genome shotgun (WGS) entry which is preliminary data.</text>
</comment>
<accession>A0ABD7QK52</accession>
<dbReference type="RefSeq" id="WP_132512097.1">
    <property type="nucleotide sequence ID" value="NZ_SLYQ01000003.1"/>
</dbReference>
<dbReference type="Pfam" id="PF13377">
    <property type="entry name" value="Peripla_BP_3"/>
    <property type="match status" value="1"/>
</dbReference>
<dbReference type="Gene3D" id="1.10.260.40">
    <property type="entry name" value="lambda repressor-like DNA-binding domains"/>
    <property type="match status" value="1"/>
</dbReference>
<dbReference type="CDD" id="cd01392">
    <property type="entry name" value="HTH_LacI"/>
    <property type="match status" value="1"/>
</dbReference>
<dbReference type="InterPro" id="IPR046335">
    <property type="entry name" value="LacI/GalR-like_sensor"/>
</dbReference>
<evidence type="ECO:0000256" key="3">
    <source>
        <dbReference type="ARBA" id="ARBA00023163"/>
    </source>
</evidence>
<dbReference type="InterPro" id="IPR010982">
    <property type="entry name" value="Lambda_DNA-bd_dom_sf"/>
</dbReference>
<dbReference type="Pfam" id="PF00356">
    <property type="entry name" value="LacI"/>
    <property type="match status" value="1"/>
</dbReference>
<dbReference type="EMBL" id="SLYQ01000003">
    <property type="protein sequence ID" value="TCQ74083.1"/>
    <property type="molecule type" value="Genomic_DNA"/>
</dbReference>
<dbReference type="Proteomes" id="UP000295263">
    <property type="component" value="Unassembled WGS sequence"/>
</dbReference>
<feature type="domain" description="HTH lacI-type" evidence="4">
    <location>
        <begin position="20"/>
        <end position="76"/>
    </location>
</feature>
<dbReference type="PANTHER" id="PTHR30146:SF138">
    <property type="entry name" value="TRANSCRIPTIONAL REGULATORY PROTEIN"/>
    <property type="match status" value="1"/>
</dbReference>
<dbReference type="InterPro" id="IPR000843">
    <property type="entry name" value="HTH_LacI"/>
</dbReference>
<dbReference type="PANTHER" id="PTHR30146">
    <property type="entry name" value="LACI-RELATED TRANSCRIPTIONAL REPRESSOR"/>
    <property type="match status" value="1"/>
</dbReference>
<dbReference type="SUPFAM" id="SSF53822">
    <property type="entry name" value="Periplasmic binding protein-like I"/>
    <property type="match status" value="1"/>
</dbReference>
<proteinExistence type="predicted"/>
<organism evidence="5 6">
    <name type="scientific">Raoultella ornithinolytica</name>
    <name type="common">Klebsiella ornithinolytica</name>
    <dbReference type="NCBI Taxonomy" id="54291"/>
    <lineage>
        <taxon>Bacteria</taxon>
        <taxon>Pseudomonadati</taxon>
        <taxon>Pseudomonadota</taxon>
        <taxon>Gammaproteobacteria</taxon>
        <taxon>Enterobacterales</taxon>
        <taxon>Enterobacteriaceae</taxon>
        <taxon>Klebsiella/Raoultella group</taxon>
        <taxon>Raoultella</taxon>
    </lineage>
</organism>
<dbReference type="CDD" id="cd06267">
    <property type="entry name" value="PBP1_LacI_sugar_binding-like"/>
    <property type="match status" value="1"/>
</dbReference>
<dbReference type="GO" id="GO:0006355">
    <property type="term" value="P:regulation of DNA-templated transcription"/>
    <property type="evidence" value="ECO:0007669"/>
    <property type="project" value="UniProtKB-ARBA"/>
</dbReference>